<name>A0A1F5HPN2_9BACT</name>
<evidence type="ECO:0000313" key="2">
    <source>
        <dbReference type="Proteomes" id="UP000177747"/>
    </source>
</evidence>
<evidence type="ECO:0000313" key="1">
    <source>
        <dbReference type="EMBL" id="OGE05979.1"/>
    </source>
</evidence>
<comment type="caution">
    <text evidence="1">The sequence shown here is derived from an EMBL/GenBank/DDBJ whole genome shotgun (WGS) entry which is preliminary data.</text>
</comment>
<proteinExistence type="predicted"/>
<gene>
    <name evidence="1" type="ORF">A2W70_05765</name>
</gene>
<sequence length="115" mass="12979">MVGKDREDFASGLEGMVRERTGAELADVRALTELDVTELIRDLDVTTNTLLQIERIPKEMRSQDVKGQHLFNCGKVTVLNSVLTLLGQEKVVQAITRRAEAIREDRRREPAVSNF</sequence>
<accession>A0A1F5HPN2</accession>
<protein>
    <submittedName>
        <fullName evidence="1">Uncharacterized protein</fullName>
    </submittedName>
</protein>
<reference evidence="1 2" key="1">
    <citation type="journal article" date="2016" name="Nat. Commun.">
        <title>Thousands of microbial genomes shed light on interconnected biogeochemical processes in an aquifer system.</title>
        <authorList>
            <person name="Anantharaman K."/>
            <person name="Brown C.T."/>
            <person name="Hug L.A."/>
            <person name="Sharon I."/>
            <person name="Castelle C.J."/>
            <person name="Probst A.J."/>
            <person name="Thomas B.C."/>
            <person name="Singh A."/>
            <person name="Wilkins M.J."/>
            <person name="Karaoz U."/>
            <person name="Brodie E.L."/>
            <person name="Williams K.H."/>
            <person name="Hubbard S.S."/>
            <person name="Banfield J.F."/>
        </authorList>
    </citation>
    <scope>NUCLEOTIDE SEQUENCE [LARGE SCALE GENOMIC DNA]</scope>
</reference>
<dbReference type="EMBL" id="MFBU01000025">
    <property type="protein sequence ID" value="OGE05979.1"/>
    <property type="molecule type" value="Genomic_DNA"/>
</dbReference>
<dbReference type="STRING" id="1797731.A2W70_05765"/>
<dbReference type="Proteomes" id="UP000177747">
    <property type="component" value="Unassembled WGS sequence"/>
</dbReference>
<organism evidence="1 2">
    <name type="scientific">Candidatus Curtissbacteria bacterium RIFCSPLOWO2_02_41_11</name>
    <dbReference type="NCBI Taxonomy" id="1797731"/>
    <lineage>
        <taxon>Bacteria</taxon>
        <taxon>Candidatus Curtissiibacteriota</taxon>
    </lineage>
</organism>
<dbReference type="AlphaFoldDB" id="A0A1F5HPN2"/>